<evidence type="ECO:0000313" key="3">
    <source>
        <dbReference type="Proteomes" id="UP001206895"/>
    </source>
</evidence>
<keyword evidence="3" id="KW-1185">Reference proteome</keyword>
<gene>
    <name evidence="2" type="ORF">LX13_003758</name>
</gene>
<protein>
    <recommendedName>
        <fullName evidence="4">DUF4129 domain-containing protein</fullName>
    </recommendedName>
</protein>
<dbReference type="RefSeq" id="WP_253662887.1">
    <property type="nucleotide sequence ID" value="NZ_BAAAJQ010000003.1"/>
</dbReference>
<keyword evidence="1" id="KW-0472">Membrane</keyword>
<dbReference type="Proteomes" id="UP001206895">
    <property type="component" value="Unassembled WGS sequence"/>
</dbReference>
<name>A0ABT1HJ00_9NOCA</name>
<proteinExistence type="predicted"/>
<reference evidence="2 3" key="1">
    <citation type="submission" date="2022-06" db="EMBL/GenBank/DDBJ databases">
        <title>Genomic Encyclopedia of Archaeal and Bacterial Type Strains, Phase II (KMG-II): from individual species to whole genera.</title>
        <authorList>
            <person name="Goeker M."/>
        </authorList>
    </citation>
    <scope>NUCLEOTIDE SEQUENCE [LARGE SCALE GENOMIC DNA]</scope>
    <source>
        <strain evidence="2 3">DSM 44693</strain>
    </source>
</reference>
<sequence length="294" mass="31355">MSAPLSVTARTEYLGVGHRVAAATAVALLAVGVIALVILRAVGVDSALVVGVVAGAIAGSVAVAAIGRQLSRGAVILTVDDEWIYLGNEDVTIEEIAVRRLRSVVPGGAVATSTSSMRGSSARRLTVKGCGYLQLEVARLDTAPGADEVVDRWQVAVMGSDPAAQEVAARLVALVPRRRVVETPAAATGPRMARVADAGTDEAAQRLWEAATRMHDAVMSEYAPYELDTDLALRSPTVTDVTRPAVQRFQESMDAAEALRTDRFPDDRDYADRYQRSVFVLREAWHRCLTDSAD</sequence>
<keyword evidence="1" id="KW-1133">Transmembrane helix</keyword>
<evidence type="ECO:0008006" key="4">
    <source>
        <dbReference type="Google" id="ProtNLM"/>
    </source>
</evidence>
<keyword evidence="1" id="KW-0812">Transmembrane</keyword>
<evidence type="ECO:0000256" key="1">
    <source>
        <dbReference type="SAM" id="Phobius"/>
    </source>
</evidence>
<dbReference type="EMBL" id="JAMTCJ010000004">
    <property type="protein sequence ID" value="MCP2177917.1"/>
    <property type="molecule type" value="Genomic_DNA"/>
</dbReference>
<evidence type="ECO:0000313" key="2">
    <source>
        <dbReference type="EMBL" id="MCP2177917.1"/>
    </source>
</evidence>
<feature type="transmembrane region" description="Helical" evidence="1">
    <location>
        <begin position="48"/>
        <end position="67"/>
    </location>
</feature>
<feature type="transmembrane region" description="Helical" evidence="1">
    <location>
        <begin position="20"/>
        <end position="42"/>
    </location>
</feature>
<comment type="caution">
    <text evidence="2">The sequence shown here is derived from an EMBL/GenBank/DDBJ whole genome shotgun (WGS) entry which is preliminary data.</text>
</comment>
<organism evidence="2 3">
    <name type="scientific">Williamsia maris</name>
    <dbReference type="NCBI Taxonomy" id="72806"/>
    <lineage>
        <taxon>Bacteria</taxon>
        <taxon>Bacillati</taxon>
        <taxon>Actinomycetota</taxon>
        <taxon>Actinomycetes</taxon>
        <taxon>Mycobacteriales</taxon>
        <taxon>Nocardiaceae</taxon>
        <taxon>Williamsia</taxon>
    </lineage>
</organism>
<accession>A0ABT1HJ00</accession>